<dbReference type="Gramene" id="HORVU.MOREX.r2.7HG0587110.1">
    <property type="protein sequence ID" value="HORVU.MOREX.r2.7HG0587110.1"/>
    <property type="gene ID" value="HORVU.MOREX.r2.7HG0587110"/>
</dbReference>
<proteinExistence type="predicted"/>
<sequence>MEPYIFKSLASYLRRKELIKDTRLKVEEKLAFFLYMLSHNSSYEDMQLEFRHSGSTFHEYINEFFDIIPALCTRFVEPPRIDEPHPVIATDERFYPYFKVLSMKPKKEKRKNSGDVIAGALEKYIELKKRQVDDEATYLANEKADATKLHEFSITKCMDVLKKMEDVTRVEKIKAFNVFKDAANREIFINAADDDKDTAVMWLRSQMSP</sequence>
<dbReference type="PANTHER" id="PTHR34395:SF22">
    <property type="entry name" value="MYB_SANT-LIKE DOMAIN-CONTAINING PROTEIN"/>
    <property type="match status" value="1"/>
</dbReference>
<dbReference type="Gramene" id="HORVU.MOREX.r3.7HG0707840.1">
    <property type="protein sequence ID" value="HORVU.MOREX.r3.7HG0707840.1"/>
    <property type="gene ID" value="HORVU.MOREX.r3.7HG0707840"/>
</dbReference>
<reference evidence="2" key="3">
    <citation type="submission" date="2022-01" db="UniProtKB">
        <authorList>
            <consortium name="EnsemblPlants"/>
        </authorList>
    </citation>
    <scope>IDENTIFICATION</scope>
    <source>
        <strain evidence="2">subsp. vulgare</strain>
    </source>
</reference>
<name>A0A8I6YQ30_HORVV</name>
<dbReference type="PANTHER" id="PTHR34395">
    <property type="entry name" value="OS11G0427500 PROTEIN"/>
    <property type="match status" value="1"/>
</dbReference>
<accession>A0A8I6YQ30</accession>
<evidence type="ECO:0000313" key="3">
    <source>
        <dbReference type="Proteomes" id="UP000011116"/>
    </source>
</evidence>
<protein>
    <recommendedName>
        <fullName evidence="1">DUF8040 domain-containing protein</fullName>
    </recommendedName>
</protein>
<reference evidence="3" key="1">
    <citation type="journal article" date="2012" name="Nature">
        <title>A physical, genetic and functional sequence assembly of the barley genome.</title>
        <authorList>
            <consortium name="The International Barley Genome Sequencing Consortium"/>
            <person name="Mayer K.F."/>
            <person name="Waugh R."/>
            <person name="Brown J.W."/>
            <person name="Schulman A."/>
            <person name="Langridge P."/>
            <person name="Platzer M."/>
            <person name="Fincher G.B."/>
            <person name="Muehlbauer G.J."/>
            <person name="Sato K."/>
            <person name="Close T.J."/>
            <person name="Wise R.P."/>
            <person name="Stein N."/>
        </authorList>
    </citation>
    <scope>NUCLEOTIDE SEQUENCE [LARGE SCALE GENOMIC DNA]</scope>
    <source>
        <strain evidence="3">cv. Morex</strain>
    </source>
</reference>
<evidence type="ECO:0000313" key="2">
    <source>
        <dbReference type="EnsemblPlants" id="HORVU.MOREX.r3.7HG0707840.1"/>
    </source>
</evidence>
<dbReference type="AlphaFoldDB" id="A0A8I6YQ30"/>
<dbReference type="EnsemblPlants" id="HORVU.MOREX.r3.7HG0707840.1">
    <property type="protein sequence ID" value="HORVU.MOREX.r3.7HG0707840.1"/>
    <property type="gene ID" value="HORVU.MOREX.r3.7HG0707840"/>
</dbReference>
<organism evidence="2 3">
    <name type="scientific">Hordeum vulgare subsp. vulgare</name>
    <name type="common">Domesticated barley</name>
    <dbReference type="NCBI Taxonomy" id="112509"/>
    <lineage>
        <taxon>Eukaryota</taxon>
        <taxon>Viridiplantae</taxon>
        <taxon>Streptophyta</taxon>
        <taxon>Embryophyta</taxon>
        <taxon>Tracheophyta</taxon>
        <taxon>Spermatophyta</taxon>
        <taxon>Magnoliopsida</taxon>
        <taxon>Liliopsida</taxon>
        <taxon>Poales</taxon>
        <taxon>Poaceae</taxon>
        <taxon>BOP clade</taxon>
        <taxon>Pooideae</taxon>
        <taxon>Triticodae</taxon>
        <taxon>Triticeae</taxon>
        <taxon>Hordeinae</taxon>
        <taxon>Hordeum</taxon>
    </lineage>
</organism>
<reference evidence="2" key="2">
    <citation type="submission" date="2020-10" db="EMBL/GenBank/DDBJ databases">
        <authorList>
            <person name="Scholz U."/>
            <person name="Mascher M."/>
            <person name="Fiebig A."/>
        </authorList>
    </citation>
    <scope>NUCLEOTIDE SEQUENCE [LARGE SCALE GENOMIC DNA]</scope>
    <source>
        <strain evidence="2">cv. Morex</strain>
    </source>
</reference>
<keyword evidence="3" id="KW-1185">Reference proteome</keyword>
<dbReference type="Proteomes" id="UP000011116">
    <property type="component" value="Chromosome 7H"/>
</dbReference>
<evidence type="ECO:0000259" key="1">
    <source>
        <dbReference type="Pfam" id="PF26138"/>
    </source>
</evidence>
<dbReference type="InterPro" id="IPR058353">
    <property type="entry name" value="DUF8040"/>
</dbReference>
<dbReference type="Pfam" id="PF26138">
    <property type="entry name" value="DUF8040"/>
    <property type="match status" value="1"/>
</dbReference>
<feature type="domain" description="DUF8040" evidence="1">
    <location>
        <begin position="1"/>
        <end position="68"/>
    </location>
</feature>